<dbReference type="EMBL" id="DOZN01000014">
    <property type="protein sequence ID" value="HCC42243.1"/>
    <property type="molecule type" value="Genomic_DNA"/>
</dbReference>
<gene>
    <name evidence="2" type="ORF">DEP93_02120</name>
</gene>
<keyword evidence="1" id="KW-1133">Transmembrane helix</keyword>
<accession>A0A3D0ZRA3</accession>
<feature type="transmembrane region" description="Helical" evidence="1">
    <location>
        <begin position="77"/>
        <end position="98"/>
    </location>
</feature>
<dbReference type="AlphaFoldDB" id="A0A3D0ZRA3"/>
<evidence type="ECO:0000313" key="3">
    <source>
        <dbReference type="Proteomes" id="UP000263336"/>
    </source>
</evidence>
<protein>
    <recommendedName>
        <fullName evidence="4">Mannosyl-glycoprotein endo-beta-N-acetylglucosamidase-like domain-containing protein</fullName>
    </recommendedName>
</protein>
<organism evidence="2 3">
    <name type="scientific">candidate division WWE3 bacterium</name>
    <dbReference type="NCBI Taxonomy" id="2053526"/>
    <lineage>
        <taxon>Bacteria</taxon>
        <taxon>Katanobacteria</taxon>
    </lineage>
</organism>
<reference evidence="2 3" key="1">
    <citation type="journal article" date="2018" name="Nat. Biotechnol.">
        <title>A standardized bacterial taxonomy based on genome phylogeny substantially revises the tree of life.</title>
        <authorList>
            <person name="Parks D.H."/>
            <person name="Chuvochina M."/>
            <person name="Waite D.W."/>
            <person name="Rinke C."/>
            <person name="Skarshewski A."/>
            <person name="Chaumeil P.A."/>
            <person name="Hugenholtz P."/>
        </authorList>
    </citation>
    <scope>NUCLEOTIDE SEQUENCE [LARGE SCALE GENOMIC DNA]</scope>
    <source>
        <strain evidence="2">UBA11701</strain>
    </source>
</reference>
<comment type="caution">
    <text evidence="2">The sequence shown here is derived from an EMBL/GenBank/DDBJ whole genome shotgun (WGS) entry which is preliminary data.</text>
</comment>
<keyword evidence="1" id="KW-0472">Membrane</keyword>
<sequence length="266" mass="29866">MSSYPKFFTKEGRTLRPLNIPTVDASFSKEKSLDSISSLMEENTIYLERSIAPNENIFKKIGTRVNRLTLALPVQKYAAMGFAVSLIMITGITARASIIPRKVSFTEEGGYNIYSSKPLTYEYAVSKVNAKDSRAEKIDGVFNIYKCPMEGLGGKFVEEADKYGIPWWLAASVAFKESSCGKNTPTVGGQESYNAWGWGVYGDNVRSFDNFARGIETVSKYFSDKFYSLGIEDPCEIMKVYTPPSDGSWCRDVIHFSEVFDQYRTL</sequence>
<dbReference type="Proteomes" id="UP000263336">
    <property type="component" value="Unassembled WGS sequence"/>
</dbReference>
<evidence type="ECO:0008006" key="4">
    <source>
        <dbReference type="Google" id="ProtNLM"/>
    </source>
</evidence>
<keyword evidence="1" id="KW-0812">Transmembrane</keyword>
<proteinExistence type="predicted"/>
<name>A0A3D0ZRA3_UNCKA</name>
<evidence type="ECO:0000256" key="1">
    <source>
        <dbReference type="SAM" id="Phobius"/>
    </source>
</evidence>
<evidence type="ECO:0000313" key="2">
    <source>
        <dbReference type="EMBL" id="HCC42243.1"/>
    </source>
</evidence>